<organism evidence="1 2">
    <name type="scientific">Pseudomonas brassicacearum</name>
    <dbReference type="NCBI Taxonomy" id="930166"/>
    <lineage>
        <taxon>Bacteria</taxon>
        <taxon>Pseudomonadati</taxon>
        <taxon>Pseudomonadota</taxon>
        <taxon>Gammaproteobacteria</taxon>
        <taxon>Pseudomonadales</taxon>
        <taxon>Pseudomonadaceae</taxon>
        <taxon>Pseudomonas</taxon>
    </lineage>
</organism>
<proteinExistence type="predicted"/>
<gene>
    <name evidence="1" type="ORF">BK658_25485</name>
</gene>
<dbReference type="Proteomes" id="UP000284684">
    <property type="component" value="Unassembled WGS sequence"/>
</dbReference>
<dbReference type="SUPFAM" id="SSF52540">
    <property type="entry name" value="P-loop containing nucleoside triphosphate hydrolases"/>
    <property type="match status" value="1"/>
</dbReference>
<reference evidence="1 2" key="1">
    <citation type="submission" date="2016-10" db="EMBL/GenBank/DDBJ databases">
        <title>Comparative genome analysis of multiple Pseudomonas spp. focuses on biocontrol and plant growth promoting traits.</title>
        <authorList>
            <person name="Tao X.-Y."/>
            <person name="Taylor C.G."/>
        </authorList>
    </citation>
    <scope>NUCLEOTIDE SEQUENCE [LARGE SCALE GENOMIC DNA]</scope>
    <source>
        <strain evidence="1 2">37D10</strain>
    </source>
</reference>
<accession>A0A423GK69</accession>
<evidence type="ECO:0000313" key="1">
    <source>
        <dbReference type="EMBL" id="ROM90742.1"/>
    </source>
</evidence>
<evidence type="ECO:0000313" key="2">
    <source>
        <dbReference type="Proteomes" id="UP000284684"/>
    </source>
</evidence>
<protein>
    <submittedName>
        <fullName evidence="1">Uncharacterized protein</fullName>
    </submittedName>
</protein>
<dbReference type="InterPro" id="IPR027417">
    <property type="entry name" value="P-loop_NTPase"/>
</dbReference>
<dbReference type="EMBL" id="MOBI01000029">
    <property type="protein sequence ID" value="ROM90742.1"/>
    <property type="molecule type" value="Genomic_DNA"/>
</dbReference>
<name>A0A423GK69_9PSED</name>
<sequence length="1337" mass="151638">MNTAYYLPRKLTADGTTYTEGELLLASDYIVVLSEPGGGKSSLLDSLAQQLGVDCVTANAFSYLGADAEKTSLVIDAFDELAKIDQTGIHRLLAYARKSDPHHVVISSRSSEWGTSSTQAFADVLGQIPLVVRLCDFDEDEQEAIFDRHVPGENFRSFQKEVSKFDLGSLLPNPQFLKLFADAFVESGRSFADKRSIFSLAVERLSRETNPRIAKKPNALSLAEKVSFGSEVFAKLLLSGSDGVTNNEASESRIYPVIGSLSNKNSNYSDVLATRLFKPGDTPDQHRPVHKVVAEYCAASYLTKRIRDAGDPLTLTKCLPVIAPNSIVRDELRGLIGWMAALGNKDIQAAAIRLDPYAVLANGDPSLLELSSKRLLIQKLKEAELNDPYFRRGDFRRGFSVAGFFASDIIDDIRSILIMDNEGNLRDLILELLIGSKEAGKFEPELVDLLLNSSEPEGERLLVCRCLLAIDGRDHTSNLKSLISEASNASLRVAAEIIKSSFPQQFDKYIVLDLFRACAALYSKGYDREHNAMESRYFIKQLINCLYLEMVEWLLNALYLDLVCTCGKEIYECGCKNGTSKIIGSLLDQYFVAMAPPYDPVKIWKWVENLNYTYQLSASQSEAVRVLQTDLELRHGIISHALGRLTDREKIRTEKLHKFEFHNHSGLTLYREDIKFLADLAFESDNPVLWSTCIPYHLKHQGVNSRSSDELRRHLRMQALAKPAFMKEWVNYKRSASKLDRLYGMPFNLKRRINRSRRKQRILREKNALYIRENRELIESGSHWQSLVRLAELSLMQPNGIEEEFGEEVIAKKALRNCIEFISPFVPDLPEIAALSCSSKGSRAIQVLHAACLEIMREEHSLANIDVRLLKSLRANINVHYGCVGEEESAALKREVDRQIFSDEGSAESFIRAYVESQLAIPDCSHPDVWLLQGDEVFSELRSCLAVEWLARFKHVKLDTVRVLFDMAVQHGDRNVLETVIEDRCAALMPLCSDEENSESLRERRLFWFFCRFYFISDISKAQWDWLQGDADNVFAFYERFGHRRHSGSEWPSLSANKVKTVLDSFVSYWLEVELPSQWGSDSPKEEKAYRFIRDLVWSLVSLDPDEALPVVYDLLADIRYELMHRDLRSICSTQIRRQALRNYEAPTPSDVVSLLDTDSVVTVEGLRQLIIDELDLFQRVIDGGEFNTGNHFYEKDKRRGELRCAEVIEERLSIRLESRSIMITPEHQMKGGNRSDFTAAVIINGKRKLLVAEVKGQWHPELYTAAKAQLHERYSIHQDAEEQGIYIVLWFGGGEVVAGRKNADINSAHEMKLSIEASMPQQLKGLVDIFVLDVSR</sequence>
<comment type="caution">
    <text evidence="1">The sequence shown here is derived from an EMBL/GenBank/DDBJ whole genome shotgun (WGS) entry which is preliminary data.</text>
</comment>